<dbReference type="PROSITE" id="PS50905">
    <property type="entry name" value="FERRITIN_LIKE"/>
    <property type="match status" value="1"/>
</dbReference>
<dbReference type="AlphaFoldDB" id="A0A537IYG7"/>
<dbReference type="InterPro" id="IPR008331">
    <property type="entry name" value="Ferritin_DPS_dom"/>
</dbReference>
<keyword evidence="6" id="KW-0963">Cytoplasm</keyword>
<dbReference type="PANTHER" id="PTHR11431">
    <property type="entry name" value="FERRITIN"/>
    <property type="match status" value="1"/>
</dbReference>
<dbReference type="GO" id="GO:0006826">
    <property type="term" value="P:iron ion transport"/>
    <property type="evidence" value="ECO:0007669"/>
    <property type="project" value="InterPro"/>
</dbReference>
<dbReference type="GO" id="GO:0005829">
    <property type="term" value="C:cytosol"/>
    <property type="evidence" value="ECO:0007669"/>
    <property type="project" value="TreeGrafter"/>
</dbReference>
<evidence type="ECO:0000313" key="9">
    <source>
        <dbReference type="Proteomes" id="UP000318834"/>
    </source>
</evidence>
<dbReference type="Pfam" id="PF00210">
    <property type="entry name" value="Ferritin"/>
    <property type="match status" value="1"/>
</dbReference>
<comment type="subcellular location">
    <subcellularLocation>
        <location evidence="6">Cytoplasm</location>
    </subcellularLocation>
</comment>
<dbReference type="InterPro" id="IPR009040">
    <property type="entry name" value="Ferritin-like_diiron"/>
</dbReference>
<dbReference type="GO" id="GO:0008199">
    <property type="term" value="F:ferric iron binding"/>
    <property type="evidence" value="ECO:0007669"/>
    <property type="project" value="InterPro"/>
</dbReference>
<proteinExistence type="inferred from homology"/>
<feature type="binding site" evidence="5">
    <location>
        <position position="95"/>
    </location>
    <ligand>
        <name>Fe cation</name>
        <dbReference type="ChEBI" id="CHEBI:24875"/>
        <label>1</label>
    </ligand>
</feature>
<keyword evidence="3" id="KW-0560">Oxidoreductase</keyword>
<dbReference type="GO" id="GO:0006879">
    <property type="term" value="P:intracellular iron ion homeostasis"/>
    <property type="evidence" value="ECO:0007669"/>
    <property type="project" value="UniProtKB-KW"/>
</dbReference>
<feature type="binding site" evidence="5">
    <location>
        <position position="128"/>
    </location>
    <ligand>
        <name>Fe cation</name>
        <dbReference type="ChEBI" id="CHEBI:24875"/>
        <label>1</label>
    </ligand>
</feature>
<comment type="caution">
    <text evidence="8">The sequence shown here is derived from an EMBL/GenBank/DDBJ whole genome shotgun (WGS) entry which is preliminary data.</text>
</comment>
<feature type="binding site" evidence="5">
    <location>
        <position position="51"/>
    </location>
    <ligand>
        <name>Fe cation</name>
        <dbReference type="ChEBI" id="CHEBI:24875"/>
        <label>1</label>
    </ligand>
</feature>
<comment type="similarity">
    <text evidence="6">Belongs to the ferritin family. Prokaryotic subfamily.</text>
</comment>
<reference evidence="8 9" key="1">
    <citation type="journal article" date="2019" name="Nat. Microbiol.">
        <title>Mediterranean grassland soil C-N compound turnover is dependent on rainfall and depth, and is mediated by genomically divergent microorganisms.</title>
        <authorList>
            <person name="Diamond S."/>
            <person name="Andeer P.F."/>
            <person name="Li Z."/>
            <person name="Crits-Christoph A."/>
            <person name="Burstein D."/>
            <person name="Anantharaman K."/>
            <person name="Lane K.R."/>
            <person name="Thomas B.C."/>
            <person name="Pan C."/>
            <person name="Northen T.R."/>
            <person name="Banfield J.F."/>
        </authorList>
    </citation>
    <scope>NUCLEOTIDE SEQUENCE [LARGE SCALE GENOMIC DNA]</scope>
    <source>
        <strain evidence="8">NP_8</strain>
    </source>
</reference>
<evidence type="ECO:0000256" key="5">
    <source>
        <dbReference type="PIRSR" id="PIRSR601519-1"/>
    </source>
</evidence>
<feature type="binding site" evidence="5">
    <location>
        <position position="54"/>
    </location>
    <ligand>
        <name>Fe cation</name>
        <dbReference type="ChEBI" id="CHEBI:24875"/>
        <label>1</label>
    </ligand>
</feature>
<evidence type="ECO:0000259" key="7">
    <source>
        <dbReference type="PROSITE" id="PS50905"/>
    </source>
</evidence>
<dbReference type="EMBL" id="VBAP01000024">
    <property type="protein sequence ID" value="TMI76364.1"/>
    <property type="molecule type" value="Genomic_DNA"/>
</dbReference>
<evidence type="ECO:0000256" key="3">
    <source>
        <dbReference type="ARBA" id="ARBA00023002"/>
    </source>
</evidence>
<evidence type="ECO:0000256" key="6">
    <source>
        <dbReference type="RuleBase" id="RU361145"/>
    </source>
</evidence>
<dbReference type="InterPro" id="IPR041719">
    <property type="entry name" value="Ferritin_prok"/>
</dbReference>
<feature type="domain" description="Ferritin-like diiron" evidence="7">
    <location>
        <begin position="1"/>
        <end position="146"/>
    </location>
</feature>
<dbReference type="EC" id="1.16.3.2" evidence="6"/>
<dbReference type="GO" id="GO:0004322">
    <property type="term" value="F:ferroxidase activity"/>
    <property type="evidence" value="ECO:0007669"/>
    <property type="project" value="TreeGrafter"/>
</dbReference>
<dbReference type="InterPro" id="IPR012347">
    <property type="entry name" value="Ferritin-like"/>
</dbReference>
<keyword evidence="2 5" id="KW-0479">Metal-binding</keyword>
<keyword evidence="4 5" id="KW-0408">Iron</keyword>
<comment type="function">
    <text evidence="6">Iron-storage protein.</text>
</comment>
<name>A0A537IYG7_9BACT</name>
<organism evidence="8 9">
    <name type="scientific">Candidatus Segetimicrobium genomatis</name>
    <dbReference type="NCBI Taxonomy" id="2569760"/>
    <lineage>
        <taxon>Bacteria</taxon>
        <taxon>Bacillati</taxon>
        <taxon>Candidatus Sysuimicrobiota</taxon>
        <taxon>Candidatus Sysuimicrobiia</taxon>
        <taxon>Candidatus Sysuimicrobiales</taxon>
        <taxon>Candidatus Segetimicrobiaceae</taxon>
        <taxon>Candidatus Segetimicrobium</taxon>
    </lineage>
</organism>
<dbReference type="CDD" id="cd01055">
    <property type="entry name" value="Nonheme_Ferritin"/>
    <property type="match status" value="1"/>
</dbReference>
<evidence type="ECO:0000256" key="4">
    <source>
        <dbReference type="ARBA" id="ARBA00023004"/>
    </source>
</evidence>
<keyword evidence="1 6" id="KW-0409">Iron storage</keyword>
<dbReference type="PANTHER" id="PTHR11431:SF127">
    <property type="entry name" value="BACTERIAL NON-HEME FERRITIN"/>
    <property type="match status" value="1"/>
</dbReference>
<protein>
    <recommendedName>
        <fullName evidence="6">Ferritin</fullName>
        <ecNumber evidence="6">1.16.3.2</ecNumber>
    </recommendedName>
</protein>
<accession>A0A537IYG7</accession>
<dbReference type="InterPro" id="IPR009078">
    <property type="entry name" value="Ferritin-like_SF"/>
</dbReference>
<dbReference type="GO" id="GO:0008198">
    <property type="term" value="F:ferrous iron binding"/>
    <property type="evidence" value="ECO:0007669"/>
    <property type="project" value="TreeGrafter"/>
</dbReference>
<dbReference type="InterPro" id="IPR001519">
    <property type="entry name" value="Ferritin"/>
</dbReference>
<evidence type="ECO:0000256" key="2">
    <source>
        <dbReference type="ARBA" id="ARBA00022723"/>
    </source>
</evidence>
<evidence type="ECO:0000313" key="8">
    <source>
        <dbReference type="EMBL" id="TMI76364.1"/>
    </source>
</evidence>
<feature type="binding site" evidence="5">
    <location>
        <position position="18"/>
    </location>
    <ligand>
        <name>Fe cation</name>
        <dbReference type="ChEBI" id="CHEBI:24875"/>
        <label>1</label>
    </ligand>
</feature>
<dbReference type="Gene3D" id="1.20.1260.10">
    <property type="match status" value="1"/>
</dbReference>
<gene>
    <name evidence="8" type="ORF">E6H05_03815</name>
</gene>
<dbReference type="SUPFAM" id="SSF47240">
    <property type="entry name" value="Ferritin-like"/>
    <property type="match status" value="1"/>
</dbReference>
<dbReference type="Proteomes" id="UP000318834">
    <property type="component" value="Unassembled WGS sequence"/>
</dbReference>
<sequence length="168" mass="19006">MLISQKMNDAINAQIGREFGASLQYVAITAHFEVQSLPRLAKHFSRQATEERDHAMRFIKYLIDAGAAVVIPSVAAPKSTFATAEEAVKLSLDWEQEVTRQIHAILELALKENDHTTQQFLQWFVEEQLEEVSSMDKLLSVIRRAGENGLLFVEAYLAREKTEGDETE</sequence>
<comment type="catalytic activity">
    <reaction evidence="6">
        <text>4 Fe(2+) + O2 + 6 H2O = 4 iron(III) oxide-hydroxide + 12 H(+)</text>
        <dbReference type="Rhea" id="RHEA:11972"/>
        <dbReference type="ChEBI" id="CHEBI:15377"/>
        <dbReference type="ChEBI" id="CHEBI:15378"/>
        <dbReference type="ChEBI" id="CHEBI:15379"/>
        <dbReference type="ChEBI" id="CHEBI:29033"/>
        <dbReference type="ChEBI" id="CHEBI:78619"/>
        <dbReference type="EC" id="1.16.3.2"/>
    </reaction>
</comment>
<evidence type="ECO:0000256" key="1">
    <source>
        <dbReference type="ARBA" id="ARBA00022434"/>
    </source>
</evidence>